<evidence type="ECO:0008006" key="3">
    <source>
        <dbReference type="Google" id="ProtNLM"/>
    </source>
</evidence>
<reference evidence="1 2" key="1">
    <citation type="submission" date="2020-08" db="EMBL/GenBank/DDBJ databases">
        <title>Genomic Encyclopedia of Type Strains, Phase IV (KMG-IV): sequencing the most valuable type-strain genomes for metagenomic binning, comparative biology and taxonomic classification.</title>
        <authorList>
            <person name="Goeker M."/>
        </authorList>
    </citation>
    <scope>NUCLEOTIDE SEQUENCE [LARGE SCALE GENOMIC DNA]</scope>
    <source>
        <strain evidence="1 2">DSM 105434</strain>
    </source>
</reference>
<sequence>MLHVPLTAPSPATSTPVDEAALLSRICVRPPYFALGDLSSSGETFSAKISAGLPQGAEVGPMQGAELSRHTAIAGLCSAALAQGDGKRRYYLAQQAWYEGFPSDAPYGAPVTLQAHLDALTKRAARATIRASVSGAPLARLEVEYTILTEAAFDRLFQSRRQPTSGAAALGALPTGRLERRGSTLIRSVERVPTEACAGHFEHYPALPVAILMGQLADLAGFELGNGQVPYRVVRASVEAQDFCWAGEAARFEVTPTESQGDLHMFACRAYANDRLTGNMQLTLAQDRHQQQG</sequence>
<comment type="caution">
    <text evidence="1">The sequence shown here is derived from an EMBL/GenBank/DDBJ whole genome shotgun (WGS) entry which is preliminary data.</text>
</comment>
<name>A0ABR6MV48_9DEIO</name>
<dbReference type="Gene3D" id="3.10.129.10">
    <property type="entry name" value="Hotdog Thioesterase"/>
    <property type="match status" value="1"/>
</dbReference>
<dbReference type="Proteomes" id="UP000536909">
    <property type="component" value="Unassembled WGS sequence"/>
</dbReference>
<accession>A0ABR6MV48</accession>
<keyword evidence="2" id="KW-1185">Reference proteome</keyword>
<dbReference type="EMBL" id="JACHFV010000008">
    <property type="protein sequence ID" value="MBB5295791.1"/>
    <property type="molecule type" value="Genomic_DNA"/>
</dbReference>
<gene>
    <name evidence="1" type="ORF">HNQ10_002630</name>
</gene>
<organism evidence="1 2">
    <name type="scientific">Deinococcus metallilatus</name>
    <dbReference type="NCBI Taxonomy" id="1211322"/>
    <lineage>
        <taxon>Bacteria</taxon>
        <taxon>Thermotogati</taxon>
        <taxon>Deinococcota</taxon>
        <taxon>Deinococci</taxon>
        <taxon>Deinococcales</taxon>
        <taxon>Deinococcaceae</taxon>
        <taxon>Deinococcus</taxon>
    </lineage>
</organism>
<evidence type="ECO:0000313" key="2">
    <source>
        <dbReference type="Proteomes" id="UP000536909"/>
    </source>
</evidence>
<protein>
    <recommendedName>
        <fullName evidence="3">Dehydrogenase (DH) domain-containing protein</fullName>
    </recommendedName>
</protein>
<dbReference type="RefSeq" id="WP_146719837.1">
    <property type="nucleotide sequence ID" value="NZ_BSUI01000005.1"/>
</dbReference>
<evidence type="ECO:0000313" key="1">
    <source>
        <dbReference type="EMBL" id="MBB5295791.1"/>
    </source>
</evidence>
<proteinExistence type="predicted"/>